<dbReference type="EMBL" id="JH815892">
    <property type="protein sequence ID" value="EKC21544.1"/>
    <property type="molecule type" value="Genomic_DNA"/>
</dbReference>
<dbReference type="AlphaFoldDB" id="K1PRT8"/>
<gene>
    <name evidence="1" type="ORF">CGI_10003792</name>
</gene>
<protein>
    <submittedName>
        <fullName evidence="1">Uncharacterized protein</fullName>
    </submittedName>
</protein>
<dbReference type="HOGENOM" id="CLU_2707224_0_0_1"/>
<organism evidence="1">
    <name type="scientific">Magallana gigas</name>
    <name type="common">Pacific oyster</name>
    <name type="synonym">Crassostrea gigas</name>
    <dbReference type="NCBI Taxonomy" id="29159"/>
    <lineage>
        <taxon>Eukaryota</taxon>
        <taxon>Metazoa</taxon>
        <taxon>Spiralia</taxon>
        <taxon>Lophotrochozoa</taxon>
        <taxon>Mollusca</taxon>
        <taxon>Bivalvia</taxon>
        <taxon>Autobranchia</taxon>
        <taxon>Pteriomorphia</taxon>
        <taxon>Ostreida</taxon>
        <taxon>Ostreoidea</taxon>
        <taxon>Ostreidae</taxon>
        <taxon>Magallana</taxon>
    </lineage>
</organism>
<evidence type="ECO:0000313" key="1">
    <source>
        <dbReference type="EMBL" id="EKC21544.1"/>
    </source>
</evidence>
<dbReference type="InParanoid" id="K1PRT8"/>
<sequence>MNKCIQDIWESLDSHKMNLLTVRNRLARQESTLSKIQIPAICTYRGINSDINKDWVSRWTSILDTSSTNTGIG</sequence>
<name>K1PRT8_MAGGI</name>
<proteinExistence type="predicted"/>
<accession>K1PRT8</accession>
<reference evidence="1" key="1">
    <citation type="journal article" date="2012" name="Nature">
        <title>The oyster genome reveals stress adaptation and complexity of shell formation.</title>
        <authorList>
            <person name="Zhang G."/>
            <person name="Fang X."/>
            <person name="Guo X."/>
            <person name="Li L."/>
            <person name="Luo R."/>
            <person name="Xu F."/>
            <person name="Yang P."/>
            <person name="Zhang L."/>
            <person name="Wang X."/>
            <person name="Qi H."/>
            <person name="Xiong Z."/>
            <person name="Que H."/>
            <person name="Xie Y."/>
            <person name="Holland P.W."/>
            <person name="Paps J."/>
            <person name="Zhu Y."/>
            <person name="Wu F."/>
            <person name="Chen Y."/>
            <person name="Wang J."/>
            <person name="Peng C."/>
            <person name="Meng J."/>
            <person name="Yang L."/>
            <person name="Liu J."/>
            <person name="Wen B."/>
            <person name="Zhang N."/>
            <person name="Huang Z."/>
            <person name="Zhu Q."/>
            <person name="Feng Y."/>
            <person name="Mount A."/>
            <person name="Hedgecock D."/>
            <person name="Xu Z."/>
            <person name="Liu Y."/>
            <person name="Domazet-Loso T."/>
            <person name="Du Y."/>
            <person name="Sun X."/>
            <person name="Zhang S."/>
            <person name="Liu B."/>
            <person name="Cheng P."/>
            <person name="Jiang X."/>
            <person name="Li J."/>
            <person name="Fan D."/>
            <person name="Wang W."/>
            <person name="Fu W."/>
            <person name="Wang T."/>
            <person name="Wang B."/>
            <person name="Zhang J."/>
            <person name="Peng Z."/>
            <person name="Li Y."/>
            <person name="Li N."/>
            <person name="Wang J."/>
            <person name="Chen M."/>
            <person name="He Y."/>
            <person name="Tan F."/>
            <person name="Song X."/>
            <person name="Zheng Q."/>
            <person name="Huang R."/>
            <person name="Yang H."/>
            <person name="Du X."/>
            <person name="Chen L."/>
            <person name="Yang M."/>
            <person name="Gaffney P.M."/>
            <person name="Wang S."/>
            <person name="Luo L."/>
            <person name="She Z."/>
            <person name="Ming Y."/>
            <person name="Huang W."/>
            <person name="Zhang S."/>
            <person name="Huang B."/>
            <person name="Zhang Y."/>
            <person name="Qu T."/>
            <person name="Ni P."/>
            <person name="Miao G."/>
            <person name="Wang J."/>
            <person name="Wang Q."/>
            <person name="Steinberg C.E."/>
            <person name="Wang H."/>
            <person name="Li N."/>
            <person name="Qian L."/>
            <person name="Zhang G."/>
            <person name="Li Y."/>
            <person name="Yang H."/>
            <person name="Liu X."/>
            <person name="Wang J."/>
            <person name="Yin Y."/>
            <person name="Wang J."/>
        </authorList>
    </citation>
    <scope>NUCLEOTIDE SEQUENCE [LARGE SCALE GENOMIC DNA]</scope>
    <source>
        <strain evidence="1">05x7-T-G4-1.051#20</strain>
    </source>
</reference>